<dbReference type="InterPro" id="IPR036852">
    <property type="entry name" value="Peptidase_S8/S53_dom_sf"/>
</dbReference>
<keyword evidence="3" id="KW-0732">Signal</keyword>
<dbReference type="InterPro" id="IPR034061">
    <property type="entry name" value="Peptidases_S8_Autotransporter"/>
</dbReference>
<dbReference type="EMBL" id="FZNN01000006">
    <property type="protein sequence ID" value="SNR46099.1"/>
    <property type="molecule type" value="Genomic_DNA"/>
</dbReference>
<dbReference type="GO" id="GO:0006508">
    <property type="term" value="P:proteolysis"/>
    <property type="evidence" value="ECO:0007669"/>
    <property type="project" value="UniProtKB-KW"/>
</dbReference>
<dbReference type="SUPFAM" id="SSF52743">
    <property type="entry name" value="Subtilisin-like"/>
    <property type="match status" value="1"/>
</dbReference>
<feature type="active site" description="Charge relay system" evidence="6">
    <location>
        <position position="322"/>
    </location>
</feature>
<dbReference type="Gene3D" id="3.40.50.200">
    <property type="entry name" value="Peptidase S8/S53 domain"/>
    <property type="match status" value="1"/>
</dbReference>
<keyword evidence="4 6" id="KW-0378">Hydrolase</keyword>
<dbReference type="Pfam" id="PF00082">
    <property type="entry name" value="Peptidase_S8"/>
    <property type="match status" value="1"/>
</dbReference>
<feature type="active site" description="Charge relay system" evidence="6">
    <location>
        <position position="118"/>
    </location>
</feature>
<evidence type="ECO:0000256" key="4">
    <source>
        <dbReference type="ARBA" id="ARBA00022801"/>
    </source>
</evidence>
<protein>
    <submittedName>
        <fullName evidence="8">Serine protease, subtilisin family</fullName>
    </submittedName>
</protein>
<dbReference type="CDD" id="cd04848">
    <property type="entry name" value="Peptidases_S8_Autotransporter_serine_protease_like"/>
    <property type="match status" value="1"/>
</dbReference>
<evidence type="ECO:0000256" key="2">
    <source>
        <dbReference type="ARBA" id="ARBA00022670"/>
    </source>
</evidence>
<keyword evidence="5 6" id="KW-0720">Serine protease</keyword>
<dbReference type="OrthoDB" id="5405281at2"/>
<dbReference type="InterPro" id="IPR023828">
    <property type="entry name" value="Peptidase_S8_Ser-AS"/>
</dbReference>
<dbReference type="PROSITE" id="PS00138">
    <property type="entry name" value="SUBTILASE_SER"/>
    <property type="match status" value="1"/>
</dbReference>
<name>A0A238WKB6_9RHOB</name>
<evidence type="ECO:0000256" key="6">
    <source>
        <dbReference type="PROSITE-ProRule" id="PRU01240"/>
    </source>
</evidence>
<evidence type="ECO:0000313" key="8">
    <source>
        <dbReference type="EMBL" id="SNR46099.1"/>
    </source>
</evidence>
<comment type="similarity">
    <text evidence="1 6">Belongs to the peptidase S8 family.</text>
</comment>
<organism evidence="8 9">
    <name type="scientific">Puniceibacterium sediminis</name>
    <dbReference type="NCBI Taxonomy" id="1608407"/>
    <lineage>
        <taxon>Bacteria</taxon>
        <taxon>Pseudomonadati</taxon>
        <taxon>Pseudomonadota</taxon>
        <taxon>Alphaproteobacteria</taxon>
        <taxon>Rhodobacterales</taxon>
        <taxon>Paracoccaceae</taxon>
        <taxon>Puniceibacterium</taxon>
    </lineage>
</organism>
<dbReference type="InterPro" id="IPR022398">
    <property type="entry name" value="Peptidase_S8_His-AS"/>
</dbReference>
<dbReference type="PANTHER" id="PTHR43399:SF4">
    <property type="entry name" value="CELL WALL-ASSOCIATED PROTEASE"/>
    <property type="match status" value="1"/>
</dbReference>
<keyword evidence="2 6" id="KW-0645">Protease</keyword>
<evidence type="ECO:0000256" key="1">
    <source>
        <dbReference type="ARBA" id="ARBA00011073"/>
    </source>
</evidence>
<dbReference type="InterPro" id="IPR000209">
    <property type="entry name" value="Peptidase_S8/S53_dom"/>
</dbReference>
<dbReference type="Proteomes" id="UP000198417">
    <property type="component" value="Unassembled WGS sequence"/>
</dbReference>
<gene>
    <name evidence="8" type="ORF">SAMN06265370_10615</name>
</gene>
<accession>A0A238WKB6</accession>
<dbReference type="AlphaFoldDB" id="A0A238WKB6"/>
<keyword evidence="9" id="KW-1185">Reference proteome</keyword>
<reference evidence="8 9" key="1">
    <citation type="submission" date="2017-06" db="EMBL/GenBank/DDBJ databases">
        <authorList>
            <person name="Kim H.J."/>
            <person name="Triplett B.A."/>
        </authorList>
    </citation>
    <scope>NUCLEOTIDE SEQUENCE [LARGE SCALE GENOMIC DNA]</scope>
    <source>
        <strain evidence="8 9">DSM 29052</strain>
    </source>
</reference>
<dbReference type="GO" id="GO:0004252">
    <property type="term" value="F:serine-type endopeptidase activity"/>
    <property type="evidence" value="ECO:0007669"/>
    <property type="project" value="UniProtKB-UniRule"/>
</dbReference>
<proteinExistence type="inferred from homology"/>
<evidence type="ECO:0000256" key="5">
    <source>
        <dbReference type="ARBA" id="ARBA00022825"/>
    </source>
</evidence>
<feature type="domain" description="Peptidase S8/S53" evidence="7">
    <location>
        <begin position="109"/>
        <end position="358"/>
    </location>
</feature>
<feature type="active site" description="Charge relay system" evidence="6">
    <location>
        <position position="144"/>
    </location>
</feature>
<evidence type="ECO:0000313" key="9">
    <source>
        <dbReference type="Proteomes" id="UP000198417"/>
    </source>
</evidence>
<evidence type="ECO:0000256" key="3">
    <source>
        <dbReference type="ARBA" id="ARBA00022729"/>
    </source>
</evidence>
<dbReference type="PANTHER" id="PTHR43399">
    <property type="entry name" value="SUBTILISIN-RELATED"/>
    <property type="match status" value="1"/>
</dbReference>
<dbReference type="InterPro" id="IPR051048">
    <property type="entry name" value="Peptidase_S8/S53_subtilisin"/>
</dbReference>
<sequence length="700" mass="72716">MLLLVPLALSACKSDGGSETSASDNGPIISTSRTSPLALDAFFVESFGPFEDTARALIEQAPRYLRQQIDWYKDLNNNGVYDAGTEARLSTYSLKSAGIHYAHAAGLSGAGQIIAFTDSGFLLGHETLAGKTIWQSTGVGVSDHGTAVASVATGNSGYMVGVAPGADVAFGSFATFETRADATRLAHRLGAVAQNNSWGFVGASATRSTYDAVFSSAASQDYLRALRTYSQEGVVIFAASNDEQDVQADLMAALPLFEPTLEAGWLAVINGAADLVGDDVVGATRVSSACLEAAAWCLAAEGAWTAASSDASNDYGFWVGTSFAAPTVAGAMALLGEAFPNLTPHDLRIRLLATADNEFAGFNATGEVELAEGFSHAISDEWGHGFLDVKAALLPIGETTATMADGSTYNVEQPLVVEGSATGDAVARALQGVSLVASDALQANFSIPATNLVARRDRQPIIEGLARRWLVGQDHSCCGLEQFYQDTLLIAGSGGDMSIGLMLPSDPAQAGNFGMVVGRTFHNGSAEISFDMSLGHDNGQLLPKWYSGEGSTIMAAEVSLAAPIAPLTQIGISAALGGRISGSGDQAGSATFNSASAALTQRSIFGARDRLSFTLGLPVAVSRGHAAVTLPVATRSGKAEYQSIDVDLAPQGRELRIGIEYHYPLGTGAEMLVSAVHAENFGNISGDSSRGVFVGFRSRF</sequence>
<evidence type="ECO:0000259" key="7">
    <source>
        <dbReference type="Pfam" id="PF00082"/>
    </source>
</evidence>
<dbReference type="PRINTS" id="PR00723">
    <property type="entry name" value="SUBTILISIN"/>
</dbReference>
<dbReference type="PROSITE" id="PS00137">
    <property type="entry name" value="SUBTILASE_HIS"/>
    <property type="match status" value="1"/>
</dbReference>
<dbReference type="InterPro" id="IPR015500">
    <property type="entry name" value="Peptidase_S8_subtilisin-rel"/>
</dbReference>
<dbReference type="PROSITE" id="PS51892">
    <property type="entry name" value="SUBTILASE"/>
    <property type="match status" value="1"/>
</dbReference>